<gene>
    <name evidence="3" type="ORF">DI396_02565</name>
</gene>
<accession>A0A2V4NG25</accession>
<dbReference type="Pfam" id="PF13403">
    <property type="entry name" value="Hint_2"/>
    <property type="match status" value="1"/>
</dbReference>
<comment type="caution">
    <text evidence="3">The sequence shown here is derived from an EMBL/GenBank/DDBJ whole genome shotgun (WGS) entry which is preliminary data.</text>
</comment>
<dbReference type="RefSeq" id="WP_110794547.1">
    <property type="nucleotide sequence ID" value="NZ_KZ826481.1"/>
</dbReference>
<keyword evidence="4" id="KW-1185">Reference proteome</keyword>
<feature type="domain" description="Hedgehog/Intein (Hint)" evidence="2">
    <location>
        <begin position="79"/>
        <end position="226"/>
    </location>
</feature>
<feature type="region of interest" description="Disordered" evidence="1">
    <location>
        <begin position="12"/>
        <end position="40"/>
    </location>
</feature>
<evidence type="ECO:0000259" key="2">
    <source>
        <dbReference type="Pfam" id="PF13403"/>
    </source>
</evidence>
<feature type="compositionally biased region" description="Polar residues" evidence="1">
    <location>
        <begin position="12"/>
        <end position="31"/>
    </location>
</feature>
<dbReference type="InterPro" id="IPR028992">
    <property type="entry name" value="Hedgehog/Intein_dom"/>
</dbReference>
<reference evidence="3 4" key="1">
    <citation type="submission" date="2018-05" db="EMBL/GenBank/DDBJ databases">
        <title>Oceanovita maritima gen. nov., sp. nov., a marine bacterium in the family Rhodobacteraceae isolated from surface seawater of Lundu port Xiamen, China.</title>
        <authorList>
            <person name="Hetharua B.H."/>
            <person name="Min D."/>
            <person name="Liao H."/>
            <person name="Tian Y."/>
        </authorList>
    </citation>
    <scope>NUCLEOTIDE SEQUENCE [LARGE SCALE GENOMIC DNA]</scope>
    <source>
        <strain evidence="3 4">FSX-11</strain>
    </source>
</reference>
<name>A0A2V4NG25_9RHOB</name>
<evidence type="ECO:0000313" key="4">
    <source>
        <dbReference type="Proteomes" id="UP000248012"/>
    </source>
</evidence>
<dbReference type="OrthoDB" id="6305173at2"/>
<organism evidence="3 4">
    <name type="scientific">Litorivita pollutaquae</name>
    <dbReference type="NCBI Taxonomy" id="2200892"/>
    <lineage>
        <taxon>Bacteria</taxon>
        <taxon>Pseudomonadati</taxon>
        <taxon>Pseudomonadota</taxon>
        <taxon>Alphaproteobacteria</taxon>
        <taxon>Rhodobacterales</taxon>
        <taxon>Paracoccaceae</taxon>
        <taxon>Litorivita</taxon>
    </lineage>
</organism>
<sequence>MTAPILAHLRGQNATLADTNAGRATSTSPRQSGRPDLRPARKVPLMRKYNVLSMDEGGDLQTSFHMAPADAFFEAAFSAFARGTALDTAQGPRAIEDLCPGDMIDTIEQGPQPVQWIGSMQIVPGAPISDPALARLTRIMAGSFGVHRPMTDVVAGPGARILQRPTHLRDLASAGPVFAPIRNAVDGMSVFEVTPPAPVTVYHLCLPQHATIKASGLEFESFHPGQGIERIMGQHMLTLFLSLFPHIDAPSDFGPLCRARVATDDPGAARSHVA</sequence>
<dbReference type="Proteomes" id="UP000248012">
    <property type="component" value="Unassembled WGS sequence"/>
</dbReference>
<evidence type="ECO:0000256" key="1">
    <source>
        <dbReference type="SAM" id="MobiDB-lite"/>
    </source>
</evidence>
<protein>
    <recommendedName>
        <fullName evidence="2">Hedgehog/Intein (Hint) domain-containing protein</fullName>
    </recommendedName>
</protein>
<proteinExistence type="predicted"/>
<dbReference type="EMBL" id="QFVT01000002">
    <property type="protein sequence ID" value="PYC48970.1"/>
    <property type="molecule type" value="Genomic_DNA"/>
</dbReference>
<evidence type="ECO:0000313" key="3">
    <source>
        <dbReference type="EMBL" id="PYC48970.1"/>
    </source>
</evidence>
<dbReference type="AlphaFoldDB" id="A0A2V4NG25"/>